<accession>A0AAV8T8N2</accession>
<comment type="caution">
    <text evidence="1">The sequence shown here is derived from an EMBL/GenBank/DDBJ whole genome shotgun (WGS) entry which is preliminary data.</text>
</comment>
<gene>
    <name evidence="1" type="ORF">K2173_007873</name>
</gene>
<keyword evidence="2" id="KW-1185">Reference proteome</keyword>
<evidence type="ECO:0000313" key="2">
    <source>
        <dbReference type="Proteomes" id="UP001159364"/>
    </source>
</evidence>
<proteinExistence type="predicted"/>
<sequence length="115" mass="13015">MIFFNLVYGGKSSVEFQPTLGALNTPKERTSPYQNLTPNFRDHESTELREGNAAVLDKEVKKNRTPVCFLNPKHRELALRVLSYFLSTLFTQLGYFSALIAAKVLRTRAVSLSFS</sequence>
<dbReference type="Proteomes" id="UP001159364">
    <property type="component" value="Linkage Group LG06"/>
</dbReference>
<dbReference type="EMBL" id="JAIWQS010000006">
    <property type="protein sequence ID" value="KAJ8762434.1"/>
    <property type="molecule type" value="Genomic_DNA"/>
</dbReference>
<organism evidence="1 2">
    <name type="scientific">Erythroxylum novogranatense</name>
    <dbReference type="NCBI Taxonomy" id="1862640"/>
    <lineage>
        <taxon>Eukaryota</taxon>
        <taxon>Viridiplantae</taxon>
        <taxon>Streptophyta</taxon>
        <taxon>Embryophyta</taxon>
        <taxon>Tracheophyta</taxon>
        <taxon>Spermatophyta</taxon>
        <taxon>Magnoliopsida</taxon>
        <taxon>eudicotyledons</taxon>
        <taxon>Gunneridae</taxon>
        <taxon>Pentapetalae</taxon>
        <taxon>rosids</taxon>
        <taxon>fabids</taxon>
        <taxon>Malpighiales</taxon>
        <taxon>Erythroxylaceae</taxon>
        <taxon>Erythroxylum</taxon>
    </lineage>
</organism>
<evidence type="ECO:0000313" key="1">
    <source>
        <dbReference type="EMBL" id="KAJ8762434.1"/>
    </source>
</evidence>
<reference evidence="1 2" key="1">
    <citation type="submission" date="2021-09" db="EMBL/GenBank/DDBJ databases">
        <title>Genomic insights and catalytic innovation underlie evolution of tropane alkaloids biosynthesis.</title>
        <authorList>
            <person name="Wang Y.-J."/>
            <person name="Tian T."/>
            <person name="Huang J.-P."/>
            <person name="Huang S.-X."/>
        </authorList>
    </citation>
    <scope>NUCLEOTIDE SEQUENCE [LARGE SCALE GENOMIC DNA]</scope>
    <source>
        <strain evidence="1">KIB-2018</strain>
        <tissue evidence="1">Leaf</tissue>
    </source>
</reference>
<dbReference type="AlphaFoldDB" id="A0AAV8T8N2"/>
<protein>
    <submittedName>
        <fullName evidence="1">Uncharacterized protein</fullName>
    </submittedName>
</protein>
<name>A0AAV8T8N2_9ROSI</name>